<name>A0A2B7ZAN0_9EURO</name>
<dbReference type="Proteomes" id="UP000226031">
    <property type="component" value="Unassembled WGS sequence"/>
</dbReference>
<reference evidence="1 2" key="1">
    <citation type="submission" date="2017-10" db="EMBL/GenBank/DDBJ databases">
        <title>Comparative genomics in systemic dimorphic fungi from Ajellomycetaceae.</title>
        <authorList>
            <person name="Munoz J.F."/>
            <person name="Mcewen J.G."/>
            <person name="Clay O.K."/>
            <person name="Cuomo C.A."/>
        </authorList>
    </citation>
    <scope>NUCLEOTIDE SEQUENCE [LARGE SCALE GENOMIC DNA]</scope>
    <source>
        <strain evidence="1 2">UAMH4076</strain>
    </source>
</reference>
<proteinExistence type="predicted"/>
<organism evidence="1 2">
    <name type="scientific">[Emmonsia] crescens</name>
    <dbReference type="NCBI Taxonomy" id="73230"/>
    <lineage>
        <taxon>Eukaryota</taxon>
        <taxon>Fungi</taxon>
        <taxon>Dikarya</taxon>
        <taxon>Ascomycota</taxon>
        <taxon>Pezizomycotina</taxon>
        <taxon>Eurotiomycetes</taxon>
        <taxon>Eurotiomycetidae</taxon>
        <taxon>Onygenales</taxon>
        <taxon>Ajellomycetaceae</taxon>
        <taxon>Emergomyces</taxon>
    </lineage>
</organism>
<dbReference type="AlphaFoldDB" id="A0A2B7ZAN0"/>
<sequence>MGTALEVPEFHTWLPFRVGGTATPRVAKLFAANKGEGLILFLLLLPLPSVAWMQICHGEVQAARAQREAAVLLEAGVEVRLGPNMPLKRRARSLKSFTA</sequence>
<keyword evidence="2" id="KW-1185">Reference proteome</keyword>
<protein>
    <submittedName>
        <fullName evidence="1">Uncharacterized protein</fullName>
    </submittedName>
</protein>
<gene>
    <name evidence="1" type="ORF">GX50_03650</name>
</gene>
<accession>A0A2B7ZAN0</accession>
<dbReference type="EMBL" id="PDND01000061">
    <property type="protein sequence ID" value="PGH33494.1"/>
    <property type="molecule type" value="Genomic_DNA"/>
</dbReference>
<comment type="caution">
    <text evidence="1">The sequence shown here is derived from an EMBL/GenBank/DDBJ whole genome shotgun (WGS) entry which is preliminary data.</text>
</comment>
<evidence type="ECO:0000313" key="1">
    <source>
        <dbReference type="EMBL" id="PGH33494.1"/>
    </source>
</evidence>
<evidence type="ECO:0000313" key="2">
    <source>
        <dbReference type="Proteomes" id="UP000226031"/>
    </source>
</evidence>